<evidence type="ECO:0000313" key="2">
    <source>
        <dbReference type="Proteomes" id="UP000823941"/>
    </source>
</evidence>
<dbReference type="EMBL" id="JAHIBW010000005">
    <property type="protein sequence ID" value="KAG7310292.1"/>
    <property type="molecule type" value="Genomic_DNA"/>
</dbReference>
<organism evidence="1 2">
    <name type="scientific">Plutella xylostella</name>
    <name type="common">Diamondback moth</name>
    <name type="synonym">Plutella maculipennis</name>
    <dbReference type="NCBI Taxonomy" id="51655"/>
    <lineage>
        <taxon>Eukaryota</taxon>
        <taxon>Metazoa</taxon>
        <taxon>Ecdysozoa</taxon>
        <taxon>Arthropoda</taxon>
        <taxon>Hexapoda</taxon>
        <taxon>Insecta</taxon>
        <taxon>Pterygota</taxon>
        <taxon>Neoptera</taxon>
        <taxon>Endopterygota</taxon>
        <taxon>Lepidoptera</taxon>
        <taxon>Glossata</taxon>
        <taxon>Ditrysia</taxon>
        <taxon>Yponomeutoidea</taxon>
        <taxon>Plutellidae</taxon>
        <taxon>Plutella</taxon>
    </lineage>
</organism>
<comment type="caution">
    <text evidence="1">The sequence shown here is derived from an EMBL/GenBank/DDBJ whole genome shotgun (WGS) entry which is preliminary data.</text>
</comment>
<dbReference type="Proteomes" id="UP000823941">
    <property type="component" value="Chromosome 5"/>
</dbReference>
<evidence type="ECO:0000313" key="1">
    <source>
        <dbReference type="EMBL" id="KAG7310292.1"/>
    </source>
</evidence>
<gene>
    <name evidence="1" type="ORF">JYU34_003046</name>
</gene>
<accession>A0ABQ7QZ23</accession>
<protein>
    <submittedName>
        <fullName evidence="1">Uncharacterized protein</fullName>
    </submittedName>
</protein>
<name>A0ABQ7QZ23_PLUXY</name>
<sequence>MWRELLEAHAHHRCFVVLNRRVVLSSRHTIAGAGDQERGVWNEPTTGPGLSTCSQHLDLLRRKQILEDHEKRDKSCAYLNSSEIATRGIGGNIVSFVTAPRGIFTK</sequence>
<reference evidence="1 2" key="1">
    <citation type="submission" date="2021-06" db="EMBL/GenBank/DDBJ databases">
        <title>A haploid diamondback moth (Plutella xylostella L.) genome assembly resolves 31 chromosomes and identifies a diamide resistance mutation.</title>
        <authorList>
            <person name="Ward C.M."/>
            <person name="Perry K.D."/>
            <person name="Baker G."/>
            <person name="Powis K."/>
            <person name="Heckel D.G."/>
            <person name="Baxter S.W."/>
        </authorList>
    </citation>
    <scope>NUCLEOTIDE SEQUENCE [LARGE SCALE GENOMIC DNA]</scope>
    <source>
        <strain evidence="1 2">LV</strain>
        <tissue evidence="1">Single pupa</tissue>
    </source>
</reference>
<keyword evidence="2" id="KW-1185">Reference proteome</keyword>
<proteinExistence type="predicted"/>